<dbReference type="EMBL" id="UOES01000006">
    <property type="protein sequence ID" value="VAW25714.1"/>
    <property type="molecule type" value="Genomic_DNA"/>
</dbReference>
<feature type="non-terminal residue" evidence="6">
    <location>
        <position position="221"/>
    </location>
</feature>
<comment type="similarity">
    <text evidence="1">Belongs to the peptidase M42 family.</text>
</comment>
<keyword evidence="4" id="KW-0479">Metal-binding</keyword>
<dbReference type="Gene3D" id="3.40.630.10">
    <property type="entry name" value="Zn peptidases"/>
    <property type="match status" value="1"/>
</dbReference>
<evidence type="ECO:0000313" key="6">
    <source>
        <dbReference type="EMBL" id="VAW25714.1"/>
    </source>
</evidence>
<proteinExistence type="inferred from homology"/>
<dbReference type="AlphaFoldDB" id="A0A3B0V0Q9"/>
<dbReference type="PANTHER" id="PTHR32481:SF7">
    <property type="entry name" value="AMINOPEPTIDASE YHFE-RELATED"/>
    <property type="match status" value="1"/>
</dbReference>
<keyword evidence="2" id="KW-0031">Aminopeptidase</keyword>
<keyword evidence="3" id="KW-0645">Protease</keyword>
<dbReference type="PANTHER" id="PTHR32481">
    <property type="entry name" value="AMINOPEPTIDASE"/>
    <property type="match status" value="1"/>
</dbReference>
<evidence type="ECO:0000256" key="1">
    <source>
        <dbReference type="ARBA" id="ARBA00006272"/>
    </source>
</evidence>
<evidence type="ECO:0000256" key="4">
    <source>
        <dbReference type="ARBA" id="ARBA00022723"/>
    </source>
</evidence>
<dbReference type="Gene3D" id="2.40.30.40">
    <property type="entry name" value="Peptidase M42, domain 2"/>
    <property type="match status" value="1"/>
</dbReference>
<gene>
    <name evidence="6" type="ORF">MNBD_BACTEROID06-1732</name>
</gene>
<dbReference type="Pfam" id="PF05343">
    <property type="entry name" value="Peptidase_M42"/>
    <property type="match status" value="1"/>
</dbReference>
<protein>
    <submittedName>
        <fullName evidence="6">Peptidase M20</fullName>
    </submittedName>
</protein>
<evidence type="ECO:0000256" key="5">
    <source>
        <dbReference type="ARBA" id="ARBA00022801"/>
    </source>
</evidence>
<organism evidence="6">
    <name type="scientific">hydrothermal vent metagenome</name>
    <dbReference type="NCBI Taxonomy" id="652676"/>
    <lineage>
        <taxon>unclassified sequences</taxon>
        <taxon>metagenomes</taxon>
        <taxon>ecological metagenomes</taxon>
    </lineage>
</organism>
<dbReference type="GO" id="GO:0046872">
    <property type="term" value="F:metal ion binding"/>
    <property type="evidence" value="ECO:0007669"/>
    <property type="project" value="UniProtKB-KW"/>
</dbReference>
<dbReference type="SUPFAM" id="SSF53187">
    <property type="entry name" value="Zn-dependent exopeptidases"/>
    <property type="match status" value="1"/>
</dbReference>
<dbReference type="InterPro" id="IPR051464">
    <property type="entry name" value="Peptidase_M42_aminopept"/>
</dbReference>
<evidence type="ECO:0000256" key="3">
    <source>
        <dbReference type="ARBA" id="ARBA00022670"/>
    </source>
</evidence>
<name>A0A3B0V0Q9_9ZZZZ</name>
<dbReference type="InterPro" id="IPR023367">
    <property type="entry name" value="Peptidase_M42_dom2"/>
</dbReference>
<sequence>MDFNLLETLCQIQATSGDENKIKQFVLNYVEGNAPNWRKTPKIIEGKGFQDNIMLVFGEPNTAYYAHIDSVGFTSRYQNQLITIGSPEAQKGDVLVGNDALGPIECNITIDAKGNTFHDFKRTIEAGTPLVYKPNFQQEAERITSPYLDNRLGVFVLLQLAKELENGVLVFSTYEEHGGGSVAYLGNYLLTKYDIHQSVIVDVTWVTDGIQLGLGPVVSLR</sequence>
<reference evidence="6" key="1">
    <citation type="submission" date="2018-06" db="EMBL/GenBank/DDBJ databases">
        <authorList>
            <person name="Zhirakovskaya E."/>
        </authorList>
    </citation>
    <scope>NUCLEOTIDE SEQUENCE</scope>
</reference>
<dbReference type="GO" id="GO:0006508">
    <property type="term" value="P:proteolysis"/>
    <property type="evidence" value="ECO:0007669"/>
    <property type="project" value="UniProtKB-KW"/>
</dbReference>
<accession>A0A3B0V0Q9</accession>
<dbReference type="InterPro" id="IPR008007">
    <property type="entry name" value="Peptidase_M42"/>
</dbReference>
<evidence type="ECO:0000256" key="2">
    <source>
        <dbReference type="ARBA" id="ARBA00022438"/>
    </source>
</evidence>
<dbReference type="GO" id="GO:0004177">
    <property type="term" value="F:aminopeptidase activity"/>
    <property type="evidence" value="ECO:0007669"/>
    <property type="project" value="UniProtKB-KW"/>
</dbReference>
<keyword evidence="5" id="KW-0378">Hydrolase</keyword>